<name>A0A927BNL1_9BACL</name>
<keyword evidence="1" id="KW-0560">Oxidoreductase</keyword>
<protein>
    <submittedName>
        <fullName evidence="1">Phytanoyl-CoA dioxygenase family protein</fullName>
    </submittedName>
</protein>
<dbReference type="PANTHER" id="PTHR20883:SF46">
    <property type="entry name" value="PHYTANOYL-COA HYDROXYLASE"/>
    <property type="match status" value="1"/>
</dbReference>
<keyword evidence="2" id="KW-1185">Reference proteome</keyword>
<sequence>MNHVAQQFASEGYVIAEQLYAEAEVEALRLAIDEVLERLTRERPEQAERVHRQGVYVGMAAASPRFHEAARKPELVRMLQEVLPGELEFLSDKLVFKSKQTAFDSPWHQDWEYWQGSHKVSAWIALDDATPDNGCLKVVPGSHRAGRLPHTAPPSDEQGFVSRVDERRIDPSRIRAVPLRAGSALIFHDLLLHASYANVSGARRRALIGTYRSAATDDPEYAWATSAFRIGGGRV</sequence>
<dbReference type="Pfam" id="PF05721">
    <property type="entry name" value="PhyH"/>
    <property type="match status" value="1"/>
</dbReference>
<accession>A0A927BNL1</accession>
<organism evidence="1 2">
    <name type="scientific">Paenibacillus sabuli</name>
    <dbReference type="NCBI Taxonomy" id="2772509"/>
    <lineage>
        <taxon>Bacteria</taxon>
        <taxon>Bacillati</taxon>
        <taxon>Bacillota</taxon>
        <taxon>Bacilli</taxon>
        <taxon>Bacillales</taxon>
        <taxon>Paenibacillaceae</taxon>
        <taxon>Paenibacillus</taxon>
    </lineage>
</organism>
<dbReference type="Proteomes" id="UP000621560">
    <property type="component" value="Unassembled WGS sequence"/>
</dbReference>
<evidence type="ECO:0000313" key="1">
    <source>
        <dbReference type="EMBL" id="MBD2843836.1"/>
    </source>
</evidence>
<reference evidence="1" key="1">
    <citation type="submission" date="2020-09" db="EMBL/GenBank/DDBJ databases">
        <title>A novel bacterium of genus Paenibacillus, isolated from South China Sea.</title>
        <authorList>
            <person name="Huang H."/>
            <person name="Mo K."/>
            <person name="Hu Y."/>
        </authorList>
    </citation>
    <scope>NUCLEOTIDE SEQUENCE</scope>
    <source>
        <strain evidence="1">IB182496</strain>
    </source>
</reference>
<keyword evidence="1" id="KW-0223">Dioxygenase</keyword>
<dbReference type="Gene3D" id="2.60.120.620">
    <property type="entry name" value="q2cbj1_9rhob like domain"/>
    <property type="match status" value="1"/>
</dbReference>
<comment type="caution">
    <text evidence="1">The sequence shown here is derived from an EMBL/GenBank/DDBJ whole genome shotgun (WGS) entry which is preliminary data.</text>
</comment>
<dbReference type="InterPro" id="IPR008775">
    <property type="entry name" value="Phytyl_CoA_dOase-like"/>
</dbReference>
<dbReference type="AlphaFoldDB" id="A0A927BNL1"/>
<proteinExistence type="predicted"/>
<dbReference type="PANTHER" id="PTHR20883">
    <property type="entry name" value="PHYTANOYL-COA DIOXYGENASE DOMAIN CONTAINING 1"/>
    <property type="match status" value="1"/>
</dbReference>
<dbReference type="SUPFAM" id="SSF51197">
    <property type="entry name" value="Clavaminate synthase-like"/>
    <property type="match status" value="1"/>
</dbReference>
<dbReference type="RefSeq" id="WP_190913983.1">
    <property type="nucleotide sequence ID" value="NZ_JACXIZ010000005.1"/>
</dbReference>
<dbReference type="GO" id="GO:0016706">
    <property type="term" value="F:2-oxoglutarate-dependent dioxygenase activity"/>
    <property type="evidence" value="ECO:0007669"/>
    <property type="project" value="UniProtKB-ARBA"/>
</dbReference>
<dbReference type="GO" id="GO:0005506">
    <property type="term" value="F:iron ion binding"/>
    <property type="evidence" value="ECO:0007669"/>
    <property type="project" value="UniProtKB-ARBA"/>
</dbReference>
<dbReference type="EMBL" id="JACXIZ010000005">
    <property type="protein sequence ID" value="MBD2843836.1"/>
    <property type="molecule type" value="Genomic_DNA"/>
</dbReference>
<evidence type="ECO:0000313" key="2">
    <source>
        <dbReference type="Proteomes" id="UP000621560"/>
    </source>
</evidence>
<gene>
    <name evidence="1" type="ORF">IDH44_01415</name>
</gene>